<dbReference type="InterPro" id="IPR050883">
    <property type="entry name" value="PNGase"/>
</dbReference>
<dbReference type="Gene3D" id="2.70.98.10">
    <property type="match status" value="1"/>
</dbReference>
<dbReference type="Pfam" id="PF17678">
    <property type="entry name" value="Glyco_hydro_92N"/>
    <property type="match status" value="1"/>
</dbReference>
<evidence type="ECO:0000259" key="4">
    <source>
        <dbReference type="Pfam" id="PF17678"/>
    </source>
</evidence>
<dbReference type="GO" id="GO:0006516">
    <property type="term" value="P:glycoprotein catabolic process"/>
    <property type="evidence" value="ECO:0007669"/>
    <property type="project" value="TreeGrafter"/>
</dbReference>
<dbReference type="Proteomes" id="UP001278500">
    <property type="component" value="Unassembled WGS sequence"/>
</dbReference>
<dbReference type="GO" id="GO:0000224">
    <property type="term" value="F:peptide-N4-(N-acetyl-beta-glucosaminyl)asparagine amidase activity"/>
    <property type="evidence" value="ECO:0007669"/>
    <property type="project" value="TreeGrafter"/>
</dbReference>
<organism evidence="5 6">
    <name type="scientific">Neurospora tetraspora</name>
    <dbReference type="NCBI Taxonomy" id="94610"/>
    <lineage>
        <taxon>Eukaryota</taxon>
        <taxon>Fungi</taxon>
        <taxon>Dikarya</taxon>
        <taxon>Ascomycota</taxon>
        <taxon>Pezizomycotina</taxon>
        <taxon>Sordariomycetes</taxon>
        <taxon>Sordariomycetidae</taxon>
        <taxon>Sordariales</taxon>
        <taxon>Sordariaceae</taxon>
        <taxon>Neurospora</taxon>
    </lineage>
</organism>
<dbReference type="Pfam" id="PF07971">
    <property type="entry name" value="Glyco_hydro_92"/>
    <property type="match status" value="1"/>
</dbReference>
<dbReference type="GO" id="GO:0005634">
    <property type="term" value="C:nucleus"/>
    <property type="evidence" value="ECO:0007669"/>
    <property type="project" value="TreeGrafter"/>
</dbReference>
<evidence type="ECO:0000313" key="5">
    <source>
        <dbReference type="EMBL" id="KAK3342486.1"/>
    </source>
</evidence>
<feature type="domain" description="Glycosyl hydrolase family 92 N-terminal" evidence="4">
    <location>
        <begin position="90"/>
        <end position="349"/>
    </location>
</feature>
<dbReference type="InterPro" id="IPR014718">
    <property type="entry name" value="GH-type_carb-bd"/>
</dbReference>
<dbReference type="PANTHER" id="PTHR12143:SF42">
    <property type="entry name" value="PUTATIVE SUBFAMILY (AFU_ORTHOLOGUE AFUA_6G13760)-RELATED"/>
    <property type="match status" value="1"/>
</dbReference>
<reference evidence="5" key="2">
    <citation type="submission" date="2023-06" db="EMBL/GenBank/DDBJ databases">
        <authorList>
            <consortium name="Lawrence Berkeley National Laboratory"/>
            <person name="Haridas S."/>
            <person name="Hensen N."/>
            <person name="Bonometti L."/>
            <person name="Westerberg I."/>
            <person name="Brannstrom I.O."/>
            <person name="Guillou S."/>
            <person name="Cros-Aarteil S."/>
            <person name="Calhoun S."/>
            <person name="Kuo A."/>
            <person name="Mondo S."/>
            <person name="Pangilinan J."/>
            <person name="Riley R."/>
            <person name="Labutti K."/>
            <person name="Andreopoulos B."/>
            <person name="Lipzen A."/>
            <person name="Chen C."/>
            <person name="Yanf M."/>
            <person name="Daum C."/>
            <person name="Ng V."/>
            <person name="Clum A."/>
            <person name="Steindorff A."/>
            <person name="Ohm R."/>
            <person name="Martin F."/>
            <person name="Silar P."/>
            <person name="Natvig D."/>
            <person name="Lalanne C."/>
            <person name="Gautier V."/>
            <person name="Ament-Velasquez S.L."/>
            <person name="Kruys A."/>
            <person name="Hutchinson M.I."/>
            <person name="Powell A.J."/>
            <person name="Barry K."/>
            <person name="Miller A.N."/>
            <person name="Grigoriev I.V."/>
            <person name="Debuchy R."/>
            <person name="Gladieux P."/>
            <person name="Thoren M.H."/>
            <person name="Johannesson H."/>
        </authorList>
    </citation>
    <scope>NUCLEOTIDE SEQUENCE</scope>
    <source>
        <strain evidence="5">CBS 560.94</strain>
    </source>
</reference>
<dbReference type="PANTHER" id="PTHR12143">
    <property type="entry name" value="PEPTIDE N-GLYCANASE PNGASE -RELATED"/>
    <property type="match status" value="1"/>
</dbReference>
<dbReference type="SUPFAM" id="SSF48208">
    <property type="entry name" value="Six-hairpin glycosidases"/>
    <property type="match status" value="1"/>
</dbReference>
<dbReference type="GO" id="GO:0005975">
    <property type="term" value="P:carbohydrate metabolic process"/>
    <property type="evidence" value="ECO:0007669"/>
    <property type="project" value="InterPro"/>
</dbReference>
<dbReference type="EMBL" id="JAUEPP010000005">
    <property type="protein sequence ID" value="KAK3342486.1"/>
    <property type="molecule type" value="Genomic_DNA"/>
</dbReference>
<dbReference type="AlphaFoldDB" id="A0AAE0JC60"/>
<dbReference type="RefSeq" id="XP_062680279.1">
    <property type="nucleotide sequence ID" value="XM_062822046.1"/>
</dbReference>
<protein>
    <submittedName>
        <fullName evidence="5">Glycosyl hydrolase family 92-domain-containing protein</fullName>
    </submittedName>
</protein>
<evidence type="ECO:0000256" key="2">
    <source>
        <dbReference type="SAM" id="Phobius"/>
    </source>
</evidence>
<keyword evidence="2" id="KW-0472">Membrane</keyword>
<dbReference type="FunFam" id="2.70.98.10:FF:000010">
    <property type="entry name" value="Alpha-1,2-mannosidase family protein"/>
    <property type="match status" value="1"/>
</dbReference>
<keyword evidence="2" id="KW-0812">Transmembrane</keyword>
<feature type="domain" description="Glycosyl hydrolase family 92" evidence="3">
    <location>
        <begin position="355"/>
        <end position="909"/>
    </location>
</feature>
<dbReference type="InterPro" id="IPR012939">
    <property type="entry name" value="Glyco_hydro_92"/>
</dbReference>
<proteinExistence type="predicted"/>
<dbReference type="Gene3D" id="1.20.1610.10">
    <property type="entry name" value="alpha-1,2-mannosidases domains"/>
    <property type="match status" value="1"/>
</dbReference>
<accession>A0AAE0JC60</accession>
<keyword evidence="2" id="KW-1133">Transmembrane helix</keyword>
<evidence type="ECO:0000313" key="6">
    <source>
        <dbReference type="Proteomes" id="UP001278500"/>
    </source>
</evidence>
<dbReference type="Gene3D" id="1.20.1050.60">
    <property type="entry name" value="alpha-1,2-mannosidase"/>
    <property type="match status" value="1"/>
</dbReference>
<feature type="compositionally biased region" description="Basic and acidic residues" evidence="1">
    <location>
        <begin position="946"/>
        <end position="963"/>
    </location>
</feature>
<dbReference type="GO" id="GO:0030246">
    <property type="term" value="F:carbohydrate binding"/>
    <property type="evidence" value="ECO:0007669"/>
    <property type="project" value="InterPro"/>
</dbReference>
<gene>
    <name evidence="5" type="ORF">B0H65DRAFT_220585</name>
</gene>
<dbReference type="InterPro" id="IPR008928">
    <property type="entry name" value="6-hairpin_glycosidase_sf"/>
</dbReference>
<feature type="region of interest" description="Disordered" evidence="1">
    <location>
        <begin position="946"/>
        <end position="970"/>
    </location>
</feature>
<dbReference type="GeneID" id="87859200"/>
<keyword evidence="6" id="KW-1185">Reference proteome</keyword>
<evidence type="ECO:0000259" key="3">
    <source>
        <dbReference type="Pfam" id="PF07971"/>
    </source>
</evidence>
<sequence>MAINDDSPYRKAAAKLPVHFASVPRKRRALLLAVLLAITIFVLFKLITPSQTLLFFLFSPDIAGPYGEHSSSSPSFGAVKNQHVNDILQFIDPLIGTTNGGHVFPGATLPYGMAKAVADVASPAENAAGFVSDDNPITGFSHMHDSGTGGQPSLGNFPLFVHPGCIDDDYTKCDFSLHERPLKRVPGSVYASPGYFTVNITNGVRAEMTTTHHSVLYRFSFPGTEEVHYAKGVAPYSPLILIDLVDLMNSRSMGGIQVYPETGRIVGDGRYTPSFGSGHYHAFFCADFKGAKFRKTGTFVENNATDGKQFLGGVGSGYQVPRGSAGAWIQFEKPDEEMKDSILARVGVSFISVDKACENAESEMEDWDFERVERDAREAWREKLDVVRVDARGTSEELQTTFWSGLYRTLLSPQNYTGENPLWNSSEPYFDSFYCIWDSFRAQHPLLTVIDPKAQTEMIRALIDIYRHEGKLPDCRMSFCKGYTQGGSNADVVIADAFVKGLTADIDWKTAYEAVLSDAEIEPQNWGLSGRGNLVSWHDRGYIPWNDVDKNGTGPASRSISRGVEYAYNDFCISLLSQGLSNSPSLLGAPSTSEVVDSSYHPNISTPWTSLTTDHTKYHHRGANWRNYWNPSAKDLFRDRSFSPPPEVDSLSTPLSSQNASSIPGYILQSPFVGFLQPRTLSGTFRYHPTRTCSPIQNQHSCYYDTSLDVYEGSPWLYSFFAPQSMSTLIQLMGGPDTFVERLEYYHQSGIAYMGNEQSFLTVFQFHYAGRPGLSSKWLRTYIPQMFNASVNGIPGNDDCAMGAFTTWGMGLGGFPVAGQDVYLIVPPFFREVKVRAGVDLKSPSPLSPDSKKAKWAVIRTVNFDNAEMQGDGTPVYIQSAKLNGKRYTKNWITHEFFEQGGLLELVVGPEEDTGKNGWGTNQQDLPPSYYEDEKFWEEWERMDRERTERWKEEEEEKAKEGGNEVDDGY</sequence>
<dbReference type="Gene3D" id="3.30.2080.10">
    <property type="entry name" value="GH92 mannosidase domain"/>
    <property type="match status" value="1"/>
</dbReference>
<name>A0AAE0JC60_9PEZI</name>
<dbReference type="GO" id="GO:0005829">
    <property type="term" value="C:cytosol"/>
    <property type="evidence" value="ECO:0007669"/>
    <property type="project" value="TreeGrafter"/>
</dbReference>
<dbReference type="FunFam" id="1.20.1050.60:FF:000002">
    <property type="entry name" value="Glycosyl hydrolase family 92"/>
    <property type="match status" value="1"/>
</dbReference>
<evidence type="ECO:0000256" key="1">
    <source>
        <dbReference type="SAM" id="MobiDB-lite"/>
    </source>
</evidence>
<keyword evidence="5" id="KW-0378">Hydrolase</keyword>
<reference evidence="5" key="1">
    <citation type="journal article" date="2023" name="Mol. Phylogenet. Evol.">
        <title>Genome-scale phylogeny and comparative genomics of the fungal order Sordariales.</title>
        <authorList>
            <person name="Hensen N."/>
            <person name="Bonometti L."/>
            <person name="Westerberg I."/>
            <person name="Brannstrom I.O."/>
            <person name="Guillou S."/>
            <person name="Cros-Aarteil S."/>
            <person name="Calhoun S."/>
            <person name="Haridas S."/>
            <person name="Kuo A."/>
            <person name="Mondo S."/>
            <person name="Pangilinan J."/>
            <person name="Riley R."/>
            <person name="LaButti K."/>
            <person name="Andreopoulos B."/>
            <person name="Lipzen A."/>
            <person name="Chen C."/>
            <person name="Yan M."/>
            <person name="Daum C."/>
            <person name="Ng V."/>
            <person name="Clum A."/>
            <person name="Steindorff A."/>
            <person name="Ohm R.A."/>
            <person name="Martin F."/>
            <person name="Silar P."/>
            <person name="Natvig D.O."/>
            <person name="Lalanne C."/>
            <person name="Gautier V."/>
            <person name="Ament-Velasquez S.L."/>
            <person name="Kruys A."/>
            <person name="Hutchinson M.I."/>
            <person name="Powell A.J."/>
            <person name="Barry K."/>
            <person name="Miller A.N."/>
            <person name="Grigoriev I.V."/>
            <person name="Debuchy R."/>
            <person name="Gladieux P."/>
            <person name="Hiltunen Thoren M."/>
            <person name="Johannesson H."/>
        </authorList>
    </citation>
    <scope>NUCLEOTIDE SEQUENCE</scope>
    <source>
        <strain evidence="5">CBS 560.94</strain>
    </source>
</reference>
<dbReference type="InterPro" id="IPR041371">
    <property type="entry name" value="GH92_N"/>
</dbReference>
<feature type="transmembrane region" description="Helical" evidence="2">
    <location>
        <begin position="29"/>
        <end position="47"/>
    </location>
</feature>
<comment type="caution">
    <text evidence="5">The sequence shown here is derived from an EMBL/GenBank/DDBJ whole genome shotgun (WGS) entry which is preliminary data.</text>
</comment>